<feature type="compositionally biased region" description="Acidic residues" evidence="12">
    <location>
        <begin position="91"/>
        <end position="109"/>
    </location>
</feature>
<evidence type="ECO:0000256" key="1">
    <source>
        <dbReference type="ARBA" id="ARBA00004323"/>
    </source>
</evidence>
<organism evidence="14 15">
    <name type="scientific">Drosophila virilis</name>
    <name type="common">Fruit fly</name>
    <dbReference type="NCBI Taxonomy" id="7244"/>
    <lineage>
        <taxon>Eukaryota</taxon>
        <taxon>Metazoa</taxon>
        <taxon>Ecdysozoa</taxon>
        <taxon>Arthropoda</taxon>
        <taxon>Hexapoda</taxon>
        <taxon>Insecta</taxon>
        <taxon>Pterygota</taxon>
        <taxon>Neoptera</taxon>
        <taxon>Endopterygota</taxon>
        <taxon>Diptera</taxon>
        <taxon>Brachycera</taxon>
        <taxon>Muscomorpha</taxon>
        <taxon>Ephydroidea</taxon>
        <taxon>Drosophilidae</taxon>
        <taxon>Drosophila</taxon>
    </lineage>
</organism>
<dbReference type="CDD" id="cd02510">
    <property type="entry name" value="pp-GalNAc-T"/>
    <property type="match status" value="1"/>
</dbReference>
<dbReference type="InterPro" id="IPR000772">
    <property type="entry name" value="Ricin_B_lectin"/>
</dbReference>
<keyword evidence="10" id="KW-0325">Glycoprotein</keyword>
<evidence type="ECO:0000256" key="5">
    <source>
        <dbReference type="ARBA" id="ARBA00022968"/>
    </source>
</evidence>
<keyword evidence="7 11" id="KW-0333">Golgi apparatus</keyword>
<evidence type="ECO:0000256" key="9">
    <source>
        <dbReference type="ARBA" id="ARBA00023157"/>
    </source>
</evidence>
<dbReference type="SUPFAM" id="SSF53448">
    <property type="entry name" value="Nucleotide-diphospho-sugar transferases"/>
    <property type="match status" value="1"/>
</dbReference>
<keyword evidence="11" id="KW-0464">Manganese</keyword>
<dbReference type="CDD" id="cd23462">
    <property type="entry name" value="beta-trefoil_Ricin_Pgant9-like"/>
    <property type="match status" value="1"/>
</dbReference>
<dbReference type="HOGENOM" id="CLU_013477_0_1_1"/>
<dbReference type="PANTHER" id="PTHR11675">
    <property type="entry name" value="N-ACETYLGALACTOSAMINYLTRANSFERASE"/>
    <property type="match status" value="1"/>
</dbReference>
<evidence type="ECO:0000256" key="6">
    <source>
        <dbReference type="ARBA" id="ARBA00022989"/>
    </source>
</evidence>
<comment type="cofactor">
    <cofactor evidence="11">
        <name>Mn(2+)</name>
        <dbReference type="ChEBI" id="CHEBI:29035"/>
    </cofactor>
</comment>
<dbReference type="Pfam" id="PF00535">
    <property type="entry name" value="Glycos_transf_2"/>
    <property type="match status" value="1"/>
</dbReference>
<evidence type="ECO:0000256" key="2">
    <source>
        <dbReference type="ARBA" id="ARBA00005680"/>
    </source>
</evidence>
<evidence type="ECO:0000256" key="3">
    <source>
        <dbReference type="ARBA" id="ARBA00022692"/>
    </source>
</evidence>
<dbReference type="EC" id="2.4.1.-" evidence="11"/>
<comment type="subcellular location">
    <subcellularLocation>
        <location evidence="1 11">Golgi apparatus membrane</location>
        <topology evidence="1 11">Single-pass type II membrane protein</topology>
    </subcellularLocation>
</comment>
<evidence type="ECO:0000256" key="11">
    <source>
        <dbReference type="RuleBase" id="RU361242"/>
    </source>
</evidence>
<evidence type="ECO:0000256" key="7">
    <source>
        <dbReference type="ARBA" id="ARBA00023034"/>
    </source>
</evidence>
<dbReference type="eggNOG" id="KOG3736">
    <property type="taxonomic scope" value="Eukaryota"/>
</dbReference>
<dbReference type="Gene3D" id="2.80.10.50">
    <property type="match status" value="1"/>
</dbReference>
<feature type="region of interest" description="Disordered" evidence="12">
    <location>
        <begin position="85"/>
        <end position="109"/>
    </location>
</feature>
<dbReference type="EMBL" id="CH940647">
    <property type="protein sequence ID" value="EDW70073.1"/>
    <property type="molecule type" value="Genomic_DNA"/>
</dbReference>
<proteinExistence type="inferred from homology"/>
<dbReference type="SMART" id="SM00458">
    <property type="entry name" value="RICIN"/>
    <property type="match status" value="1"/>
</dbReference>
<keyword evidence="4 11" id="KW-0430">Lectin</keyword>
<dbReference type="AlphaFoldDB" id="B4LE30"/>
<dbReference type="SMR" id="B4LE30"/>
<evidence type="ECO:0000256" key="8">
    <source>
        <dbReference type="ARBA" id="ARBA00023136"/>
    </source>
</evidence>
<name>B4LE30_DROVI</name>
<dbReference type="PhylomeDB" id="B4LE30"/>
<comment type="pathway">
    <text evidence="11">Protein modification; protein glycosylation.</text>
</comment>
<protein>
    <recommendedName>
        <fullName evidence="11">Polypeptide N-acetylgalactosaminyltransferase</fullName>
        <ecNumber evidence="11">2.4.1.-</ecNumber>
    </recommendedName>
    <alternativeName>
        <fullName evidence="11">Protein-UDP acetylgalactosaminyltransferase</fullName>
    </alternativeName>
</protein>
<dbReference type="InParanoid" id="B4LE30"/>
<dbReference type="GO" id="GO:0004653">
    <property type="term" value="F:polypeptide N-acetylgalactosaminyltransferase activity"/>
    <property type="evidence" value="ECO:0007669"/>
    <property type="project" value="TreeGrafter"/>
</dbReference>
<accession>B4LE30</accession>
<evidence type="ECO:0000256" key="12">
    <source>
        <dbReference type="SAM" id="MobiDB-lite"/>
    </source>
</evidence>
<dbReference type="GO" id="GO:0030246">
    <property type="term" value="F:carbohydrate binding"/>
    <property type="evidence" value="ECO:0007669"/>
    <property type="project" value="UniProtKB-KW"/>
</dbReference>
<keyword evidence="11" id="KW-0808">Transferase</keyword>
<keyword evidence="8" id="KW-0472">Membrane</keyword>
<dbReference type="OMA" id="KTQFWEL"/>
<dbReference type="InterPro" id="IPR035992">
    <property type="entry name" value="Ricin_B-like_lectins"/>
</dbReference>
<keyword evidence="9 11" id="KW-1015">Disulfide bond</keyword>
<dbReference type="FunFam" id="3.90.550.10:FF:000029">
    <property type="entry name" value="Polypeptide N-acetylgalactosaminyltransferase"/>
    <property type="match status" value="1"/>
</dbReference>
<keyword evidence="6" id="KW-1133">Transmembrane helix</keyword>
<dbReference type="OrthoDB" id="6159198at2759"/>
<dbReference type="GO" id="GO:0006493">
    <property type="term" value="P:protein O-linked glycosylation"/>
    <property type="evidence" value="ECO:0007669"/>
    <property type="project" value="TreeGrafter"/>
</dbReference>
<sequence>MRRPNIKWMIKSAFLVLVSLMLFLFITSWISSTPYTNKPVHHGIEPEPLRPEALRSGGRRMEYPKEIQMDLPLHKVKNDVVQEAPQVDQPEKEDAEDAEDAQDQSEADAPDAAINKVEQGNENLQVAAPDDNRLKKDWHDYTAMERDAKRVGIGEHGEAAKLDESLRDKEQVLSLENGFNALLSDSISVNRSLPDIRHKECRKKQYLSKLPNVSVIIIFYNEYLSVLMRSVHSLINRSPPELLKEIILVDDFSDRAPLFKPLEDYVAEHFSMVRIVRLPQRTGLIGARSAGARNATADVLIFLDSHVEANYNWLPPLLDPIAQNKRAAVCPFIDVIDHSNFNYRAQDEGARGAFDWDFFYKRLPLLPEDLKHPSDPFKSPVMAGGLFAISREFFWELGGYDEGLDIWGGEQYELSFKIWMCGGEMYDAPCSRVGHIYRGPRQGVKNPRSGDYLHKNYKRVAEVWMDEYKNYLYNHGDGIYDNVDPGDLTAQKAIRTKLKCKSFKWFMENVAFDLMKSYPPVDPPDYASGAIQNVGDNTLCIDTLGRVRHNRVGMYRCAIDLVKPQRTQYWSLSWKRDLRLRRKKDCLDVQIWDANAPVWLWDCHGQQGNQYWFYDYHTKMIKHGKEGKRCMELLPFSEELVVNNCNESNEYMRWNFGFVNKTALDNYTVDLELIF</sequence>
<keyword evidence="15" id="KW-1185">Reference proteome</keyword>
<dbReference type="InterPro" id="IPR001173">
    <property type="entry name" value="Glyco_trans_2-like"/>
</dbReference>
<comment type="similarity">
    <text evidence="2 11">Belongs to the glycosyltransferase 2 family. GalNAc-T subfamily.</text>
</comment>
<dbReference type="PANTHER" id="PTHR11675:SF134">
    <property type="entry name" value="N-ACETYLGALACTOSAMINYLTRANSFERASE 4-RELATED"/>
    <property type="match status" value="1"/>
</dbReference>
<keyword evidence="11" id="KW-0328">Glycosyltransferase</keyword>
<dbReference type="Proteomes" id="UP000008792">
    <property type="component" value="Unassembled WGS sequence"/>
</dbReference>
<feature type="domain" description="Ricin B lectin" evidence="13">
    <location>
        <begin position="528"/>
        <end position="657"/>
    </location>
</feature>
<evidence type="ECO:0000259" key="13">
    <source>
        <dbReference type="SMART" id="SM00458"/>
    </source>
</evidence>
<evidence type="ECO:0000313" key="15">
    <source>
        <dbReference type="Proteomes" id="UP000008792"/>
    </source>
</evidence>
<dbReference type="InterPro" id="IPR045885">
    <property type="entry name" value="GalNAc-T"/>
</dbReference>
<dbReference type="SUPFAM" id="SSF50370">
    <property type="entry name" value="Ricin B-like lectins"/>
    <property type="match status" value="1"/>
</dbReference>
<dbReference type="KEGG" id="dvi:6622956"/>
<dbReference type="PROSITE" id="PS50231">
    <property type="entry name" value="RICIN_B_LECTIN"/>
    <property type="match status" value="1"/>
</dbReference>
<dbReference type="STRING" id="7244.B4LE30"/>
<dbReference type="Pfam" id="PF00652">
    <property type="entry name" value="Ricin_B_lectin"/>
    <property type="match status" value="1"/>
</dbReference>
<dbReference type="UniPathway" id="UPA00378"/>
<reference evidence="14 15" key="1">
    <citation type="journal article" date="2007" name="Nature">
        <title>Evolution of genes and genomes on the Drosophila phylogeny.</title>
        <authorList>
            <consortium name="Drosophila 12 Genomes Consortium"/>
            <person name="Clark A.G."/>
            <person name="Eisen M.B."/>
            <person name="Smith D.R."/>
            <person name="Bergman C.M."/>
            <person name="Oliver B."/>
            <person name="Markow T.A."/>
            <person name="Kaufman T.C."/>
            <person name="Kellis M."/>
            <person name="Gelbart W."/>
            <person name="Iyer V.N."/>
            <person name="Pollard D.A."/>
            <person name="Sackton T.B."/>
            <person name="Larracuente A.M."/>
            <person name="Singh N.D."/>
            <person name="Abad J.P."/>
            <person name="Abt D.N."/>
            <person name="Adryan B."/>
            <person name="Aguade M."/>
            <person name="Akashi H."/>
            <person name="Anderson W.W."/>
            <person name="Aquadro C.F."/>
            <person name="Ardell D.H."/>
            <person name="Arguello R."/>
            <person name="Artieri C.G."/>
            <person name="Barbash D.A."/>
            <person name="Barker D."/>
            <person name="Barsanti P."/>
            <person name="Batterham P."/>
            <person name="Batzoglou S."/>
            <person name="Begun D."/>
            <person name="Bhutkar A."/>
            <person name="Blanco E."/>
            <person name="Bosak S.A."/>
            <person name="Bradley R.K."/>
            <person name="Brand A.D."/>
            <person name="Brent M.R."/>
            <person name="Brooks A.N."/>
            <person name="Brown R.H."/>
            <person name="Butlin R.K."/>
            <person name="Caggese C."/>
            <person name="Calvi B.R."/>
            <person name="Bernardo de Carvalho A."/>
            <person name="Caspi A."/>
            <person name="Castrezana S."/>
            <person name="Celniker S.E."/>
            <person name="Chang J.L."/>
            <person name="Chapple C."/>
            <person name="Chatterji S."/>
            <person name="Chinwalla A."/>
            <person name="Civetta A."/>
            <person name="Clifton S.W."/>
            <person name="Comeron J.M."/>
            <person name="Costello J.C."/>
            <person name="Coyne J.A."/>
            <person name="Daub J."/>
            <person name="David R.G."/>
            <person name="Delcher A.L."/>
            <person name="Delehaunty K."/>
            <person name="Do C.B."/>
            <person name="Ebling H."/>
            <person name="Edwards K."/>
            <person name="Eickbush T."/>
            <person name="Evans J.D."/>
            <person name="Filipski A."/>
            <person name="Findeiss S."/>
            <person name="Freyhult E."/>
            <person name="Fulton L."/>
            <person name="Fulton R."/>
            <person name="Garcia A.C."/>
            <person name="Gardiner A."/>
            <person name="Garfield D.A."/>
            <person name="Garvin B.E."/>
            <person name="Gibson G."/>
            <person name="Gilbert D."/>
            <person name="Gnerre S."/>
            <person name="Godfrey J."/>
            <person name="Good R."/>
            <person name="Gotea V."/>
            <person name="Gravely B."/>
            <person name="Greenberg A.J."/>
            <person name="Griffiths-Jones S."/>
            <person name="Gross S."/>
            <person name="Guigo R."/>
            <person name="Gustafson E.A."/>
            <person name="Haerty W."/>
            <person name="Hahn M.W."/>
            <person name="Halligan D.L."/>
            <person name="Halpern A.L."/>
            <person name="Halter G.M."/>
            <person name="Han M.V."/>
            <person name="Heger A."/>
            <person name="Hillier L."/>
            <person name="Hinrichs A.S."/>
            <person name="Holmes I."/>
            <person name="Hoskins R.A."/>
            <person name="Hubisz M.J."/>
            <person name="Hultmark D."/>
            <person name="Huntley M.A."/>
            <person name="Jaffe D.B."/>
            <person name="Jagadeeshan S."/>
            <person name="Jeck W.R."/>
            <person name="Johnson J."/>
            <person name="Jones C.D."/>
            <person name="Jordan W.C."/>
            <person name="Karpen G.H."/>
            <person name="Kataoka E."/>
            <person name="Keightley P.D."/>
            <person name="Kheradpour P."/>
            <person name="Kirkness E.F."/>
            <person name="Koerich L.B."/>
            <person name="Kristiansen K."/>
            <person name="Kudrna D."/>
            <person name="Kulathinal R.J."/>
            <person name="Kumar S."/>
            <person name="Kwok R."/>
            <person name="Lander E."/>
            <person name="Langley C.H."/>
            <person name="Lapoint R."/>
            <person name="Lazzaro B.P."/>
            <person name="Lee S.J."/>
            <person name="Levesque L."/>
            <person name="Li R."/>
            <person name="Lin C.F."/>
            <person name="Lin M.F."/>
            <person name="Lindblad-Toh K."/>
            <person name="Llopart A."/>
            <person name="Long M."/>
            <person name="Low L."/>
            <person name="Lozovsky E."/>
            <person name="Lu J."/>
            <person name="Luo M."/>
            <person name="Machado C.A."/>
            <person name="Makalowski W."/>
            <person name="Marzo M."/>
            <person name="Matsuda M."/>
            <person name="Matzkin L."/>
            <person name="McAllister B."/>
            <person name="McBride C.S."/>
            <person name="McKernan B."/>
            <person name="McKernan K."/>
            <person name="Mendez-Lago M."/>
            <person name="Minx P."/>
            <person name="Mollenhauer M.U."/>
            <person name="Montooth K."/>
            <person name="Mount S.M."/>
            <person name="Mu X."/>
            <person name="Myers E."/>
            <person name="Negre B."/>
            <person name="Newfeld S."/>
            <person name="Nielsen R."/>
            <person name="Noor M.A."/>
            <person name="O'Grady P."/>
            <person name="Pachter L."/>
            <person name="Papaceit M."/>
            <person name="Parisi M.J."/>
            <person name="Parisi M."/>
            <person name="Parts L."/>
            <person name="Pedersen J.S."/>
            <person name="Pesole G."/>
            <person name="Phillippy A.M."/>
            <person name="Ponting C.P."/>
            <person name="Pop M."/>
            <person name="Porcelli D."/>
            <person name="Powell J.R."/>
            <person name="Prohaska S."/>
            <person name="Pruitt K."/>
            <person name="Puig M."/>
            <person name="Quesneville H."/>
            <person name="Ram K.R."/>
            <person name="Rand D."/>
            <person name="Rasmussen M.D."/>
            <person name="Reed L.K."/>
            <person name="Reenan R."/>
            <person name="Reily A."/>
            <person name="Remington K.A."/>
            <person name="Rieger T.T."/>
            <person name="Ritchie M.G."/>
            <person name="Robin C."/>
            <person name="Rogers Y.H."/>
            <person name="Rohde C."/>
            <person name="Rozas J."/>
            <person name="Rubenfield M.J."/>
            <person name="Ruiz A."/>
            <person name="Russo S."/>
            <person name="Salzberg S.L."/>
            <person name="Sanchez-Gracia A."/>
            <person name="Saranga D.J."/>
            <person name="Sato H."/>
            <person name="Schaeffer S.W."/>
            <person name="Schatz M.C."/>
            <person name="Schlenke T."/>
            <person name="Schwartz R."/>
            <person name="Segarra C."/>
            <person name="Singh R.S."/>
            <person name="Sirot L."/>
            <person name="Sirota M."/>
            <person name="Sisneros N.B."/>
            <person name="Smith C.D."/>
            <person name="Smith T.F."/>
            <person name="Spieth J."/>
            <person name="Stage D.E."/>
            <person name="Stark A."/>
            <person name="Stephan W."/>
            <person name="Strausberg R.L."/>
            <person name="Strempel S."/>
            <person name="Sturgill D."/>
            <person name="Sutton G."/>
            <person name="Sutton G.G."/>
            <person name="Tao W."/>
            <person name="Teichmann S."/>
            <person name="Tobari Y.N."/>
            <person name="Tomimura Y."/>
            <person name="Tsolas J.M."/>
            <person name="Valente V.L."/>
            <person name="Venter E."/>
            <person name="Venter J.C."/>
            <person name="Vicario S."/>
            <person name="Vieira F.G."/>
            <person name="Vilella A.J."/>
            <person name="Villasante A."/>
            <person name="Walenz B."/>
            <person name="Wang J."/>
            <person name="Wasserman M."/>
            <person name="Watts T."/>
            <person name="Wilson D."/>
            <person name="Wilson R.K."/>
            <person name="Wing R.A."/>
            <person name="Wolfner M.F."/>
            <person name="Wong A."/>
            <person name="Wong G.K."/>
            <person name="Wu C.I."/>
            <person name="Wu G."/>
            <person name="Yamamoto D."/>
            <person name="Yang H.P."/>
            <person name="Yang S.P."/>
            <person name="Yorke J.A."/>
            <person name="Yoshida K."/>
            <person name="Zdobnov E."/>
            <person name="Zhang P."/>
            <person name="Zhang Y."/>
            <person name="Zimin A.V."/>
            <person name="Baldwin J."/>
            <person name="Abdouelleil A."/>
            <person name="Abdulkadir J."/>
            <person name="Abebe A."/>
            <person name="Abera B."/>
            <person name="Abreu J."/>
            <person name="Acer S.C."/>
            <person name="Aftuck L."/>
            <person name="Alexander A."/>
            <person name="An P."/>
            <person name="Anderson E."/>
            <person name="Anderson S."/>
            <person name="Arachi H."/>
            <person name="Azer M."/>
            <person name="Bachantsang P."/>
            <person name="Barry A."/>
            <person name="Bayul T."/>
            <person name="Berlin A."/>
            <person name="Bessette D."/>
            <person name="Bloom T."/>
            <person name="Blye J."/>
            <person name="Boguslavskiy L."/>
            <person name="Bonnet C."/>
            <person name="Boukhgalter B."/>
            <person name="Bourzgui I."/>
            <person name="Brown A."/>
            <person name="Cahill P."/>
            <person name="Channer S."/>
            <person name="Cheshatsang Y."/>
            <person name="Chuda L."/>
            <person name="Citroen M."/>
            <person name="Collymore A."/>
            <person name="Cooke P."/>
            <person name="Costello M."/>
            <person name="D'Aco K."/>
            <person name="Daza R."/>
            <person name="De Haan G."/>
            <person name="DeGray S."/>
            <person name="DeMaso C."/>
            <person name="Dhargay N."/>
            <person name="Dooley K."/>
            <person name="Dooley E."/>
            <person name="Doricent M."/>
            <person name="Dorje P."/>
            <person name="Dorjee K."/>
            <person name="Dupes A."/>
            <person name="Elong R."/>
            <person name="Falk J."/>
            <person name="Farina A."/>
            <person name="Faro S."/>
            <person name="Ferguson D."/>
            <person name="Fisher S."/>
            <person name="Foley C.D."/>
            <person name="Franke A."/>
            <person name="Friedrich D."/>
            <person name="Gadbois L."/>
            <person name="Gearin G."/>
            <person name="Gearin C.R."/>
            <person name="Giannoukos G."/>
            <person name="Goode T."/>
            <person name="Graham J."/>
            <person name="Grandbois E."/>
            <person name="Grewal S."/>
            <person name="Gyaltsen K."/>
            <person name="Hafez N."/>
            <person name="Hagos B."/>
            <person name="Hall J."/>
            <person name="Henson C."/>
            <person name="Hollinger A."/>
            <person name="Honan T."/>
            <person name="Huard M.D."/>
            <person name="Hughes L."/>
            <person name="Hurhula B."/>
            <person name="Husby M.E."/>
            <person name="Kamat A."/>
            <person name="Kanga B."/>
            <person name="Kashin S."/>
            <person name="Khazanovich D."/>
            <person name="Kisner P."/>
            <person name="Lance K."/>
            <person name="Lara M."/>
            <person name="Lee W."/>
            <person name="Lennon N."/>
            <person name="Letendre F."/>
            <person name="LeVine R."/>
            <person name="Lipovsky A."/>
            <person name="Liu X."/>
            <person name="Liu J."/>
            <person name="Liu S."/>
            <person name="Lokyitsang T."/>
            <person name="Lokyitsang Y."/>
            <person name="Lubonja R."/>
            <person name="Lui A."/>
            <person name="MacDonald P."/>
            <person name="Magnisalis V."/>
            <person name="Maru K."/>
            <person name="Matthews C."/>
            <person name="McCusker W."/>
            <person name="McDonough S."/>
            <person name="Mehta T."/>
            <person name="Meldrim J."/>
            <person name="Meneus L."/>
            <person name="Mihai O."/>
            <person name="Mihalev A."/>
            <person name="Mihova T."/>
            <person name="Mittelman R."/>
            <person name="Mlenga V."/>
            <person name="Montmayeur A."/>
            <person name="Mulrain L."/>
            <person name="Navidi A."/>
            <person name="Naylor J."/>
            <person name="Negash T."/>
            <person name="Nguyen T."/>
            <person name="Nguyen N."/>
            <person name="Nicol R."/>
            <person name="Norbu C."/>
            <person name="Norbu N."/>
            <person name="Novod N."/>
            <person name="O'Neill B."/>
            <person name="Osman S."/>
            <person name="Markiewicz E."/>
            <person name="Oyono O.L."/>
            <person name="Patti C."/>
            <person name="Phunkhang P."/>
            <person name="Pierre F."/>
            <person name="Priest M."/>
            <person name="Raghuraman S."/>
            <person name="Rege F."/>
            <person name="Reyes R."/>
            <person name="Rise C."/>
            <person name="Rogov P."/>
            <person name="Ross K."/>
            <person name="Ryan E."/>
            <person name="Settipalli S."/>
            <person name="Shea T."/>
            <person name="Sherpa N."/>
            <person name="Shi L."/>
            <person name="Shih D."/>
            <person name="Sparrow T."/>
            <person name="Spaulding J."/>
            <person name="Stalker J."/>
            <person name="Stange-Thomann N."/>
            <person name="Stavropoulos S."/>
            <person name="Stone C."/>
            <person name="Strader C."/>
            <person name="Tesfaye S."/>
            <person name="Thomson T."/>
            <person name="Thoulutsang Y."/>
            <person name="Thoulutsang D."/>
            <person name="Topham K."/>
            <person name="Topping I."/>
            <person name="Tsamla T."/>
            <person name="Vassiliev H."/>
            <person name="Vo A."/>
            <person name="Wangchuk T."/>
            <person name="Wangdi T."/>
            <person name="Weiand M."/>
            <person name="Wilkinson J."/>
            <person name="Wilson A."/>
            <person name="Yadav S."/>
            <person name="Young G."/>
            <person name="Yu Q."/>
            <person name="Zembek L."/>
            <person name="Zhong D."/>
            <person name="Zimmer A."/>
            <person name="Zwirko Z."/>
            <person name="Jaffe D.B."/>
            <person name="Alvarez P."/>
            <person name="Brockman W."/>
            <person name="Butler J."/>
            <person name="Chin C."/>
            <person name="Gnerre S."/>
            <person name="Grabherr M."/>
            <person name="Kleber M."/>
            <person name="Mauceli E."/>
            <person name="MacCallum I."/>
        </authorList>
    </citation>
    <scope>NUCLEOTIDE SEQUENCE [LARGE SCALE GENOMIC DNA]</scope>
    <source>
        <strain evidence="15">Tucson 15010-1051.87</strain>
    </source>
</reference>
<keyword evidence="3" id="KW-0812">Transmembrane</keyword>
<evidence type="ECO:0000256" key="10">
    <source>
        <dbReference type="ARBA" id="ARBA00023180"/>
    </source>
</evidence>
<dbReference type="FunCoup" id="B4LE30">
    <property type="interactions" value="858"/>
</dbReference>
<gene>
    <name evidence="14" type="primary">Dvir\GJ13596</name>
    <name evidence="14" type="ORF">Dvir_GJ13596</name>
</gene>
<dbReference type="GO" id="GO:0000139">
    <property type="term" value="C:Golgi membrane"/>
    <property type="evidence" value="ECO:0007669"/>
    <property type="project" value="UniProtKB-SubCell"/>
</dbReference>
<evidence type="ECO:0000313" key="14">
    <source>
        <dbReference type="EMBL" id="EDW70073.1"/>
    </source>
</evidence>
<evidence type="ECO:0000256" key="4">
    <source>
        <dbReference type="ARBA" id="ARBA00022734"/>
    </source>
</evidence>
<keyword evidence="5" id="KW-0735">Signal-anchor</keyword>
<dbReference type="Gene3D" id="3.90.550.10">
    <property type="entry name" value="Spore Coat Polysaccharide Biosynthesis Protein SpsA, Chain A"/>
    <property type="match status" value="1"/>
</dbReference>
<dbReference type="InterPro" id="IPR029044">
    <property type="entry name" value="Nucleotide-diphossugar_trans"/>
</dbReference>